<dbReference type="EMBL" id="MG869622">
    <property type="protein sequence ID" value="AWD72282.1"/>
    <property type="molecule type" value="Genomic_DNA"/>
</dbReference>
<protein>
    <submittedName>
        <fullName evidence="2">Uncharacterized protein</fullName>
    </submittedName>
</protein>
<name>A0A2S1FID9_9BURK</name>
<keyword evidence="1" id="KW-1133">Transmembrane helix</keyword>
<evidence type="ECO:0000313" key="2">
    <source>
        <dbReference type="EMBL" id="AWD72282.1"/>
    </source>
</evidence>
<feature type="transmembrane region" description="Helical" evidence="1">
    <location>
        <begin position="31"/>
        <end position="51"/>
    </location>
</feature>
<geneLocation type="plasmid" evidence="2">
    <name>pH8NP2</name>
</geneLocation>
<dbReference type="AlphaFoldDB" id="A0A2S1FID9"/>
<sequence length="170" mass="17448">MINAGKDIAAVDKATAQAMVIREQTILMKRYAFMGIGIFLASLAAGFGMGIGSNALQISSLHQEVGAAHLATQAAAGRAAAAESGSAVAVAAAVEAATKKIGAELAAVRERAGWAGSTAGANVAGCKLAGWEQHTDSKTGNPYCIVRQAEKPTFGADIEQVDFWMPKTKK</sequence>
<gene>
    <name evidence="2" type="ORF">pH8NP2_p008</name>
</gene>
<keyword evidence="1" id="KW-0472">Membrane</keyword>
<organism evidence="2">
    <name type="scientific">Polaromonas sp. H8N</name>
    <dbReference type="NCBI Taxonomy" id="1840297"/>
    <lineage>
        <taxon>Bacteria</taxon>
        <taxon>Pseudomonadati</taxon>
        <taxon>Pseudomonadota</taxon>
        <taxon>Betaproteobacteria</taxon>
        <taxon>Burkholderiales</taxon>
        <taxon>Comamonadaceae</taxon>
        <taxon>Polaromonas</taxon>
    </lineage>
</organism>
<keyword evidence="1" id="KW-0812">Transmembrane</keyword>
<evidence type="ECO:0000256" key="1">
    <source>
        <dbReference type="SAM" id="Phobius"/>
    </source>
</evidence>
<proteinExistence type="predicted"/>
<keyword evidence="2" id="KW-0614">Plasmid</keyword>
<accession>A0A2S1FID9</accession>
<reference evidence="2" key="1">
    <citation type="submission" date="2018-01" db="EMBL/GenBank/DDBJ databases">
        <title>Plasmids of psychrophilic Polaromonas spp. isolated from Arctic and Antarctic glaciers.</title>
        <authorList>
            <person name="Dziewit L."/>
            <person name="Ciok A."/>
        </authorList>
    </citation>
    <scope>NUCLEOTIDE SEQUENCE</scope>
    <source>
        <plasmid evidence="2">pH8NP2</plasmid>
    </source>
</reference>